<dbReference type="Gene3D" id="1.20.120.1910">
    <property type="entry name" value="Cysteine-tRNA ligase, C-terminal anti-codon recognition domain"/>
    <property type="match status" value="1"/>
</dbReference>
<organism evidence="14 15">
    <name type="scientific">Pandoraea morbifera</name>
    <dbReference type="NCBI Taxonomy" id="2508300"/>
    <lineage>
        <taxon>Bacteria</taxon>
        <taxon>Pseudomonadati</taxon>
        <taxon>Pseudomonadota</taxon>
        <taxon>Betaproteobacteria</taxon>
        <taxon>Burkholderiales</taxon>
        <taxon>Burkholderiaceae</taxon>
        <taxon>Pandoraea</taxon>
    </lineage>
</organism>
<dbReference type="Pfam" id="PF23493">
    <property type="entry name" value="CysS_C"/>
    <property type="match status" value="1"/>
</dbReference>
<evidence type="ECO:0000256" key="5">
    <source>
        <dbReference type="ARBA" id="ARBA00022598"/>
    </source>
</evidence>
<feature type="binding site" evidence="12">
    <location>
        <position position="275"/>
    </location>
    <ligand>
        <name>Zn(2+)</name>
        <dbReference type="ChEBI" id="CHEBI:29105"/>
    </ligand>
</feature>
<keyword evidence="6 12" id="KW-0479">Metal-binding</keyword>
<comment type="subunit">
    <text evidence="3 12">Monomer.</text>
</comment>
<dbReference type="GO" id="GO:0005829">
    <property type="term" value="C:cytosol"/>
    <property type="evidence" value="ECO:0007669"/>
    <property type="project" value="TreeGrafter"/>
</dbReference>
<dbReference type="Gene3D" id="3.40.50.620">
    <property type="entry name" value="HUPs"/>
    <property type="match status" value="1"/>
</dbReference>
<dbReference type="InterPro" id="IPR014729">
    <property type="entry name" value="Rossmann-like_a/b/a_fold"/>
</dbReference>
<dbReference type="InterPro" id="IPR015273">
    <property type="entry name" value="Cys-tRNA-synt_Ia_DALR"/>
</dbReference>
<dbReference type="Pfam" id="PF09190">
    <property type="entry name" value="DALR_2"/>
    <property type="match status" value="1"/>
</dbReference>
<dbReference type="GO" id="GO:0008270">
    <property type="term" value="F:zinc ion binding"/>
    <property type="evidence" value="ECO:0007669"/>
    <property type="project" value="UniProtKB-UniRule"/>
</dbReference>
<dbReference type="GO" id="GO:0005524">
    <property type="term" value="F:ATP binding"/>
    <property type="evidence" value="ECO:0007669"/>
    <property type="project" value="UniProtKB-UniRule"/>
</dbReference>
<protein>
    <recommendedName>
        <fullName evidence="12">Cysteine--tRNA ligase</fullName>
        <ecNumber evidence="12">6.1.1.16</ecNumber>
    </recommendedName>
    <alternativeName>
        <fullName evidence="12">Cysteinyl-tRNA synthetase</fullName>
        <shortName evidence="12">CysRS</shortName>
    </alternativeName>
</protein>
<evidence type="ECO:0000256" key="7">
    <source>
        <dbReference type="ARBA" id="ARBA00022741"/>
    </source>
</evidence>
<keyword evidence="9 12" id="KW-0067">ATP-binding</keyword>
<keyword evidence="10 12" id="KW-0648">Protein biosynthesis</keyword>
<dbReference type="InterPro" id="IPR009080">
    <property type="entry name" value="tRNAsynth_Ia_anticodon-bd"/>
</dbReference>
<name>A0A5E4YQS3_9BURK</name>
<evidence type="ECO:0000256" key="11">
    <source>
        <dbReference type="ARBA" id="ARBA00023146"/>
    </source>
</evidence>
<dbReference type="AlphaFoldDB" id="A0A5E4YQS3"/>
<feature type="binding site" evidence="12">
    <location>
        <position position="271"/>
    </location>
    <ligand>
        <name>Zn(2+)</name>
        <dbReference type="ChEBI" id="CHEBI:29105"/>
    </ligand>
</feature>
<reference evidence="14 15" key="1">
    <citation type="submission" date="2019-08" db="EMBL/GenBank/DDBJ databases">
        <authorList>
            <person name="Peeters C."/>
        </authorList>
    </citation>
    <scope>NUCLEOTIDE SEQUENCE [LARGE SCALE GENOMIC DNA]</scope>
    <source>
        <strain evidence="14 15">LMG 31116</strain>
    </source>
</reference>
<evidence type="ECO:0000256" key="4">
    <source>
        <dbReference type="ARBA" id="ARBA00022490"/>
    </source>
</evidence>
<proteinExistence type="inferred from homology"/>
<comment type="subcellular location">
    <subcellularLocation>
        <location evidence="1 12">Cytoplasm</location>
    </subcellularLocation>
</comment>
<comment type="catalytic activity">
    <reaction evidence="12">
        <text>tRNA(Cys) + L-cysteine + ATP = L-cysteinyl-tRNA(Cys) + AMP + diphosphate</text>
        <dbReference type="Rhea" id="RHEA:17773"/>
        <dbReference type="Rhea" id="RHEA-COMP:9661"/>
        <dbReference type="Rhea" id="RHEA-COMP:9679"/>
        <dbReference type="ChEBI" id="CHEBI:30616"/>
        <dbReference type="ChEBI" id="CHEBI:33019"/>
        <dbReference type="ChEBI" id="CHEBI:35235"/>
        <dbReference type="ChEBI" id="CHEBI:78442"/>
        <dbReference type="ChEBI" id="CHEBI:78517"/>
        <dbReference type="ChEBI" id="CHEBI:456215"/>
        <dbReference type="EC" id="6.1.1.16"/>
    </reaction>
</comment>
<evidence type="ECO:0000313" key="15">
    <source>
        <dbReference type="Proteomes" id="UP000368474"/>
    </source>
</evidence>
<dbReference type="EC" id="6.1.1.16" evidence="12"/>
<keyword evidence="5 12" id="KW-0436">Ligase</keyword>
<sequence>MSLPSRHVAMRPTSSQRPALLAPAATMVKRLSMDSLRVYNSLARDKQPFVPLVPGEVRMYVCGMTVYDYCHVGHARVMVVFDMVQRWLRTLGYRVTYVRNITDIDDKIIKRAVENGETLRELTTRFIAAMHEDADALGVQRPDHEPRATDFIPQMVDMIGALQRNGYAYQADDGDVNYAVRKFAGYGQLSGKSIEDLRAGERVAANASKQDPLDFVLWKRAKDSEPEESKWASPWGAGRPGWHIECSAMSCQLLGHHFDIHGGGADLQFPHHENEIAQSEGATGETFVNYWLHNGFVRVDNEKMSKSLGNFFTIREVLEKFDAEVVRFFILRAQYRSPLNYSDAHLDDARGGLTRLYTALKDAVSDGAPLDWNEAFAKRFAAAMNDDFNTPVAIAVLFDLAGEINRQRDPVLVRQLQGLAATLGLLGRDPQSFLQGATGADSAGGGDALRASVEARIEARAQAKRDRNFAEADRIRAELLSEGIVLEDRPGGATEWRRA</sequence>
<feature type="short sequence motif" description="'KMSKS' region" evidence="12">
    <location>
        <begin position="303"/>
        <end position="307"/>
    </location>
</feature>
<evidence type="ECO:0000256" key="9">
    <source>
        <dbReference type="ARBA" id="ARBA00022840"/>
    </source>
</evidence>
<feature type="binding site" evidence="12">
    <location>
        <position position="62"/>
    </location>
    <ligand>
        <name>Zn(2+)</name>
        <dbReference type="ChEBI" id="CHEBI:29105"/>
    </ligand>
</feature>
<dbReference type="NCBIfam" id="TIGR00435">
    <property type="entry name" value="cysS"/>
    <property type="match status" value="1"/>
</dbReference>
<dbReference type="SUPFAM" id="SSF47323">
    <property type="entry name" value="Anticodon-binding domain of a subclass of class I aminoacyl-tRNA synthetases"/>
    <property type="match status" value="1"/>
</dbReference>
<evidence type="ECO:0000256" key="10">
    <source>
        <dbReference type="ARBA" id="ARBA00022917"/>
    </source>
</evidence>
<feature type="binding site" evidence="12">
    <location>
        <position position="306"/>
    </location>
    <ligand>
        <name>ATP</name>
        <dbReference type="ChEBI" id="CHEBI:30616"/>
    </ligand>
</feature>
<evidence type="ECO:0000256" key="8">
    <source>
        <dbReference type="ARBA" id="ARBA00022833"/>
    </source>
</evidence>
<evidence type="ECO:0000256" key="1">
    <source>
        <dbReference type="ARBA" id="ARBA00004496"/>
    </source>
</evidence>
<dbReference type="EMBL" id="CABPSD010000023">
    <property type="protein sequence ID" value="VVE50273.1"/>
    <property type="molecule type" value="Genomic_DNA"/>
</dbReference>
<dbReference type="SMART" id="SM00840">
    <property type="entry name" value="DALR_2"/>
    <property type="match status" value="1"/>
</dbReference>
<gene>
    <name evidence="12 14" type="primary">cysS</name>
    <name evidence="14" type="ORF">PMO31116_04609</name>
</gene>
<dbReference type="Proteomes" id="UP000368474">
    <property type="component" value="Unassembled WGS sequence"/>
</dbReference>
<evidence type="ECO:0000313" key="14">
    <source>
        <dbReference type="EMBL" id="VVE50273.1"/>
    </source>
</evidence>
<feature type="short sequence motif" description="'HIGH' region" evidence="12">
    <location>
        <begin position="64"/>
        <end position="74"/>
    </location>
</feature>
<dbReference type="InterPro" id="IPR032678">
    <property type="entry name" value="tRNA-synt_1_cat_dom"/>
</dbReference>
<evidence type="ECO:0000256" key="6">
    <source>
        <dbReference type="ARBA" id="ARBA00022723"/>
    </source>
</evidence>
<accession>A0A5E4YQS3</accession>
<keyword evidence="15" id="KW-1185">Reference proteome</keyword>
<dbReference type="FunFam" id="3.40.50.620:FF:000009">
    <property type="entry name" value="Cysteine--tRNA ligase"/>
    <property type="match status" value="1"/>
</dbReference>
<dbReference type="InterPro" id="IPR015803">
    <property type="entry name" value="Cys-tRNA-ligase"/>
</dbReference>
<dbReference type="InterPro" id="IPR056411">
    <property type="entry name" value="CysS_C"/>
</dbReference>
<dbReference type="Pfam" id="PF01406">
    <property type="entry name" value="tRNA-synt_1e"/>
    <property type="match status" value="1"/>
</dbReference>
<dbReference type="PRINTS" id="PR00983">
    <property type="entry name" value="TRNASYNTHCYS"/>
</dbReference>
<evidence type="ECO:0000256" key="12">
    <source>
        <dbReference type="HAMAP-Rule" id="MF_00041"/>
    </source>
</evidence>
<dbReference type="GO" id="GO:0004817">
    <property type="term" value="F:cysteine-tRNA ligase activity"/>
    <property type="evidence" value="ECO:0007669"/>
    <property type="project" value="UniProtKB-UniRule"/>
</dbReference>
<dbReference type="CDD" id="cd07963">
    <property type="entry name" value="Anticodon_Ia_Cys"/>
    <property type="match status" value="1"/>
</dbReference>
<dbReference type="GO" id="GO:0006423">
    <property type="term" value="P:cysteinyl-tRNA aminoacylation"/>
    <property type="evidence" value="ECO:0007669"/>
    <property type="project" value="UniProtKB-UniRule"/>
</dbReference>
<feature type="binding site" evidence="12">
    <location>
        <position position="246"/>
    </location>
    <ligand>
        <name>Zn(2+)</name>
        <dbReference type="ChEBI" id="CHEBI:29105"/>
    </ligand>
</feature>
<comment type="similarity">
    <text evidence="2 12">Belongs to the class-I aminoacyl-tRNA synthetase family.</text>
</comment>
<dbReference type="PANTHER" id="PTHR10890:SF3">
    <property type="entry name" value="CYSTEINE--TRNA LIGASE, CYTOPLASMIC"/>
    <property type="match status" value="1"/>
</dbReference>
<dbReference type="InterPro" id="IPR024909">
    <property type="entry name" value="Cys-tRNA/MSH_ligase"/>
</dbReference>
<keyword evidence="8 12" id="KW-0862">Zinc</keyword>
<feature type="domain" description="Cysteinyl-tRNA synthetase class Ia DALR" evidence="13">
    <location>
        <begin position="379"/>
        <end position="434"/>
    </location>
</feature>
<keyword evidence="4 12" id="KW-0963">Cytoplasm</keyword>
<evidence type="ECO:0000259" key="13">
    <source>
        <dbReference type="SMART" id="SM00840"/>
    </source>
</evidence>
<keyword evidence="7 12" id="KW-0547">Nucleotide-binding</keyword>
<comment type="cofactor">
    <cofactor evidence="12">
        <name>Zn(2+)</name>
        <dbReference type="ChEBI" id="CHEBI:29105"/>
    </cofactor>
    <text evidence="12">Binds 1 zinc ion per subunit.</text>
</comment>
<dbReference type="CDD" id="cd00672">
    <property type="entry name" value="CysRS_core"/>
    <property type="match status" value="1"/>
</dbReference>
<dbReference type="SUPFAM" id="SSF52374">
    <property type="entry name" value="Nucleotidylyl transferase"/>
    <property type="match status" value="1"/>
</dbReference>
<evidence type="ECO:0000256" key="3">
    <source>
        <dbReference type="ARBA" id="ARBA00011245"/>
    </source>
</evidence>
<dbReference type="PANTHER" id="PTHR10890">
    <property type="entry name" value="CYSTEINYL-TRNA SYNTHETASE"/>
    <property type="match status" value="1"/>
</dbReference>
<evidence type="ECO:0000256" key="2">
    <source>
        <dbReference type="ARBA" id="ARBA00005594"/>
    </source>
</evidence>
<dbReference type="HAMAP" id="MF_00041">
    <property type="entry name" value="Cys_tRNA_synth"/>
    <property type="match status" value="1"/>
</dbReference>
<keyword evidence="11 12" id="KW-0030">Aminoacyl-tRNA synthetase</keyword>